<feature type="non-terminal residue" evidence="4">
    <location>
        <position position="210"/>
    </location>
</feature>
<feature type="compositionally biased region" description="Polar residues" evidence="2">
    <location>
        <begin position="1"/>
        <end position="11"/>
    </location>
</feature>
<evidence type="ECO:0000259" key="3">
    <source>
        <dbReference type="PROSITE" id="PS50235"/>
    </source>
</evidence>
<dbReference type="PANTHER" id="PTHR24006">
    <property type="entry name" value="UBIQUITIN CARBOXYL-TERMINAL HYDROLASE"/>
    <property type="match status" value="1"/>
</dbReference>
<organism evidence="4 5">
    <name type="scientific">Dinothrombium tinctorium</name>
    <dbReference type="NCBI Taxonomy" id="1965070"/>
    <lineage>
        <taxon>Eukaryota</taxon>
        <taxon>Metazoa</taxon>
        <taxon>Ecdysozoa</taxon>
        <taxon>Arthropoda</taxon>
        <taxon>Chelicerata</taxon>
        <taxon>Arachnida</taxon>
        <taxon>Acari</taxon>
        <taxon>Acariformes</taxon>
        <taxon>Trombidiformes</taxon>
        <taxon>Prostigmata</taxon>
        <taxon>Anystina</taxon>
        <taxon>Parasitengona</taxon>
        <taxon>Trombidioidea</taxon>
        <taxon>Trombidiidae</taxon>
        <taxon>Dinothrombium</taxon>
    </lineage>
</organism>
<dbReference type="SUPFAM" id="SSF54001">
    <property type="entry name" value="Cysteine proteinases"/>
    <property type="match status" value="1"/>
</dbReference>
<feature type="domain" description="USP" evidence="3">
    <location>
        <begin position="92"/>
        <end position="210"/>
    </location>
</feature>
<keyword evidence="5" id="KW-1185">Reference proteome</keyword>
<dbReference type="Gene3D" id="3.90.70.10">
    <property type="entry name" value="Cysteine proteinases"/>
    <property type="match status" value="1"/>
</dbReference>
<dbReference type="Pfam" id="PF00443">
    <property type="entry name" value="UCH"/>
    <property type="match status" value="1"/>
</dbReference>
<dbReference type="GO" id="GO:0005634">
    <property type="term" value="C:nucleus"/>
    <property type="evidence" value="ECO:0007669"/>
    <property type="project" value="TreeGrafter"/>
</dbReference>
<evidence type="ECO:0000313" key="5">
    <source>
        <dbReference type="Proteomes" id="UP000285301"/>
    </source>
</evidence>
<evidence type="ECO:0000256" key="1">
    <source>
        <dbReference type="ARBA" id="ARBA00009085"/>
    </source>
</evidence>
<name>A0A3S3NFT5_9ACAR</name>
<comment type="caution">
    <text evidence="4">The sequence shown here is derived from an EMBL/GenBank/DDBJ whole genome shotgun (WGS) entry which is preliminary data.</text>
</comment>
<dbReference type="GO" id="GO:0004843">
    <property type="term" value="F:cysteine-type deubiquitinase activity"/>
    <property type="evidence" value="ECO:0007669"/>
    <property type="project" value="InterPro"/>
</dbReference>
<dbReference type="InterPro" id="IPR028889">
    <property type="entry name" value="USP"/>
</dbReference>
<dbReference type="STRING" id="1965070.A0A3S3NFT5"/>
<protein>
    <submittedName>
        <fullName evidence="4">Ubiquitin carboxyl-terminal hydrolase-like protein 2</fullName>
    </submittedName>
</protein>
<evidence type="ECO:0000256" key="2">
    <source>
        <dbReference type="SAM" id="MobiDB-lite"/>
    </source>
</evidence>
<reference evidence="4 5" key="1">
    <citation type="journal article" date="2018" name="Gigascience">
        <title>Genomes of trombidid mites reveal novel predicted allergens and laterally-transferred genes associated with secondary metabolism.</title>
        <authorList>
            <person name="Dong X."/>
            <person name="Chaisiri K."/>
            <person name="Xia D."/>
            <person name="Armstrong S.D."/>
            <person name="Fang Y."/>
            <person name="Donnelly M.J."/>
            <person name="Kadowaki T."/>
            <person name="McGarry J.W."/>
            <person name="Darby A.C."/>
            <person name="Makepeace B.L."/>
        </authorList>
    </citation>
    <scope>NUCLEOTIDE SEQUENCE [LARGE SCALE GENOMIC DNA]</scope>
    <source>
        <strain evidence="4">UoL-WK</strain>
    </source>
</reference>
<gene>
    <name evidence="4" type="ORF">B4U79_18909</name>
</gene>
<dbReference type="InterPro" id="IPR050164">
    <property type="entry name" value="Peptidase_C19"/>
</dbReference>
<proteinExistence type="inferred from homology"/>
<sequence>MIILDKSSNQNNRRDLPFVKEDSEKSNSKKQQNLNVDNTTTQNEQTKLESNVQIPSDRKPSLLTLWDGKSDYQKKLDIHREIITNRSINDPLPLRNLGNTCYMNSMVQSLFVLSFFINDLIEKYKVCCDRSHDFNMTRRLVLFSVKYFEEKKNKDANIDSIDNQLKKLKKAVAYKSPQFDSTLQQDAAEFFQLILSTIEDEFDRVKDVMP</sequence>
<dbReference type="OrthoDB" id="289038at2759"/>
<feature type="compositionally biased region" description="Basic and acidic residues" evidence="2">
    <location>
        <begin position="12"/>
        <end position="27"/>
    </location>
</feature>
<dbReference type="InterPro" id="IPR038765">
    <property type="entry name" value="Papain-like_cys_pep_sf"/>
</dbReference>
<dbReference type="AlphaFoldDB" id="A0A3S3NFT5"/>
<dbReference type="Proteomes" id="UP000285301">
    <property type="component" value="Unassembled WGS sequence"/>
</dbReference>
<accession>A0A3S3NFT5</accession>
<dbReference type="EMBL" id="NCKU01021801">
    <property type="protein sequence ID" value="RWR98463.1"/>
    <property type="molecule type" value="Genomic_DNA"/>
</dbReference>
<dbReference type="GO" id="GO:0016579">
    <property type="term" value="P:protein deubiquitination"/>
    <property type="evidence" value="ECO:0007669"/>
    <property type="project" value="InterPro"/>
</dbReference>
<dbReference type="InterPro" id="IPR001394">
    <property type="entry name" value="Peptidase_C19_UCH"/>
</dbReference>
<comment type="similarity">
    <text evidence="1">Belongs to the peptidase C19 family.</text>
</comment>
<keyword evidence="4" id="KW-0378">Hydrolase</keyword>
<dbReference type="PANTHER" id="PTHR24006:SF915">
    <property type="entry name" value="UBIQUITIN CARBOXYL-TERMINAL HYDROLASE-RELATED"/>
    <property type="match status" value="1"/>
</dbReference>
<dbReference type="PROSITE" id="PS50235">
    <property type="entry name" value="USP_3"/>
    <property type="match status" value="1"/>
</dbReference>
<dbReference type="GO" id="GO:0005829">
    <property type="term" value="C:cytosol"/>
    <property type="evidence" value="ECO:0007669"/>
    <property type="project" value="TreeGrafter"/>
</dbReference>
<feature type="compositionally biased region" description="Polar residues" evidence="2">
    <location>
        <begin position="29"/>
        <end position="53"/>
    </location>
</feature>
<dbReference type="GO" id="GO:0000082">
    <property type="term" value="P:G1/S transition of mitotic cell cycle"/>
    <property type="evidence" value="ECO:0007669"/>
    <property type="project" value="TreeGrafter"/>
</dbReference>
<evidence type="ECO:0000313" key="4">
    <source>
        <dbReference type="EMBL" id="RWR98463.1"/>
    </source>
</evidence>
<feature type="region of interest" description="Disordered" evidence="2">
    <location>
        <begin position="1"/>
        <end position="53"/>
    </location>
</feature>